<comment type="caution">
    <text evidence="3">The sequence shown here is derived from an EMBL/GenBank/DDBJ whole genome shotgun (WGS) entry which is preliminary data.</text>
</comment>
<dbReference type="AlphaFoldDB" id="A0A9K3DB28"/>
<dbReference type="Proteomes" id="UP000265618">
    <property type="component" value="Unassembled WGS sequence"/>
</dbReference>
<keyword evidence="1" id="KW-0547">Nucleotide-binding</keyword>
<feature type="non-terminal residue" evidence="3">
    <location>
        <position position="1"/>
    </location>
</feature>
<dbReference type="Pfam" id="PF00012">
    <property type="entry name" value="HSP70"/>
    <property type="match status" value="1"/>
</dbReference>
<sequence>LVPNCASFTPQERLFGASAFAQKVSNLSGCVHHIVRLIGRDFDNETTQKEIKQLPFKCAKMENGRV</sequence>
<dbReference type="InterPro" id="IPR043129">
    <property type="entry name" value="ATPase_NBD"/>
</dbReference>
<keyword evidence="4" id="KW-1185">Reference proteome</keyword>
<dbReference type="EMBL" id="BDIP01008182">
    <property type="protein sequence ID" value="GIQ91700.1"/>
    <property type="molecule type" value="Genomic_DNA"/>
</dbReference>
<reference evidence="3 4" key="1">
    <citation type="journal article" date="2018" name="PLoS ONE">
        <title>The draft genome of Kipferlia bialata reveals reductive genome evolution in fornicate parasites.</title>
        <authorList>
            <person name="Tanifuji G."/>
            <person name="Takabayashi S."/>
            <person name="Kume K."/>
            <person name="Takagi M."/>
            <person name="Nakayama T."/>
            <person name="Kamikawa R."/>
            <person name="Inagaki Y."/>
            <person name="Hashimoto T."/>
        </authorList>
    </citation>
    <scope>NUCLEOTIDE SEQUENCE [LARGE SCALE GENOMIC DNA]</scope>
    <source>
        <strain evidence="3">NY0173</strain>
    </source>
</reference>
<proteinExistence type="predicted"/>
<dbReference type="InterPro" id="IPR013126">
    <property type="entry name" value="Hsp_70_fam"/>
</dbReference>
<gene>
    <name evidence="3" type="ORF">KIPB_015071</name>
</gene>
<dbReference type="Gene3D" id="3.30.30.30">
    <property type="match status" value="1"/>
</dbReference>
<dbReference type="GO" id="GO:0005524">
    <property type="term" value="F:ATP binding"/>
    <property type="evidence" value="ECO:0007669"/>
    <property type="project" value="UniProtKB-KW"/>
</dbReference>
<protein>
    <submittedName>
        <fullName evidence="3">Heat shock protein 70 family protein</fullName>
    </submittedName>
</protein>
<dbReference type="SUPFAM" id="SSF53067">
    <property type="entry name" value="Actin-like ATPase domain"/>
    <property type="match status" value="1"/>
</dbReference>
<evidence type="ECO:0000313" key="3">
    <source>
        <dbReference type="EMBL" id="GIQ91700.1"/>
    </source>
</evidence>
<feature type="non-terminal residue" evidence="3">
    <location>
        <position position="66"/>
    </location>
</feature>
<organism evidence="3 4">
    <name type="scientific">Kipferlia bialata</name>
    <dbReference type="NCBI Taxonomy" id="797122"/>
    <lineage>
        <taxon>Eukaryota</taxon>
        <taxon>Metamonada</taxon>
        <taxon>Carpediemonas-like organisms</taxon>
        <taxon>Kipferlia</taxon>
    </lineage>
</organism>
<evidence type="ECO:0000313" key="4">
    <source>
        <dbReference type="Proteomes" id="UP000265618"/>
    </source>
</evidence>
<accession>A0A9K3DB28</accession>
<keyword evidence="2" id="KW-0067">ATP-binding</keyword>
<dbReference type="GO" id="GO:0140662">
    <property type="term" value="F:ATP-dependent protein folding chaperone"/>
    <property type="evidence" value="ECO:0007669"/>
    <property type="project" value="InterPro"/>
</dbReference>
<evidence type="ECO:0000256" key="2">
    <source>
        <dbReference type="ARBA" id="ARBA00022840"/>
    </source>
</evidence>
<name>A0A9K3DB28_9EUKA</name>
<evidence type="ECO:0000256" key="1">
    <source>
        <dbReference type="ARBA" id="ARBA00022741"/>
    </source>
</evidence>
<keyword evidence="3" id="KW-0346">Stress response</keyword>